<feature type="compositionally biased region" description="Basic and acidic residues" evidence="1">
    <location>
        <begin position="275"/>
        <end position="289"/>
    </location>
</feature>
<dbReference type="EnsemblMetazoa" id="XM_795467">
    <property type="protein sequence ID" value="XP_800560"/>
    <property type="gene ID" value="LOC589602"/>
</dbReference>
<dbReference type="OrthoDB" id="10137708at2759"/>
<dbReference type="InParanoid" id="A0A7M7THJ6"/>
<dbReference type="OMA" id="WMDNSSE"/>
<dbReference type="AlphaFoldDB" id="A0A7M7THJ6"/>
<proteinExistence type="predicted"/>
<organism evidence="2 3">
    <name type="scientific">Strongylocentrotus purpuratus</name>
    <name type="common">Purple sea urchin</name>
    <dbReference type="NCBI Taxonomy" id="7668"/>
    <lineage>
        <taxon>Eukaryota</taxon>
        <taxon>Metazoa</taxon>
        <taxon>Echinodermata</taxon>
        <taxon>Eleutherozoa</taxon>
        <taxon>Echinozoa</taxon>
        <taxon>Echinoidea</taxon>
        <taxon>Euechinoidea</taxon>
        <taxon>Echinacea</taxon>
        <taxon>Camarodonta</taxon>
        <taxon>Echinidea</taxon>
        <taxon>Strongylocentrotidae</taxon>
        <taxon>Strongylocentrotus</taxon>
    </lineage>
</organism>
<dbReference type="Proteomes" id="UP000007110">
    <property type="component" value="Unassembled WGS sequence"/>
</dbReference>
<accession>A0A7M7THJ6</accession>
<evidence type="ECO:0000313" key="3">
    <source>
        <dbReference type="Proteomes" id="UP000007110"/>
    </source>
</evidence>
<reference evidence="3" key="1">
    <citation type="submission" date="2015-02" db="EMBL/GenBank/DDBJ databases">
        <title>Genome sequencing for Strongylocentrotus purpuratus.</title>
        <authorList>
            <person name="Murali S."/>
            <person name="Liu Y."/>
            <person name="Vee V."/>
            <person name="English A."/>
            <person name="Wang M."/>
            <person name="Skinner E."/>
            <person name="Han Y."/>
            <person name="Muzny D.M."/>
            <person name="Worley K.C."/>
            <person name="Gibbs R.A."/>
        </authorList>
    </citation>
    <scope>NUCLEOTIDE SEQUENCE</scope>
</reference>
<dbReference type="GeneID" id="589602"/>
<evidence type="ECO:0000313" key="2">
    <source>
        <dbReference type="EnsemblMetazoa" id="XP_800560"/>
    </source>
</evidence>
<reference evidence="2" key="2">
    <citation type="submission" date="2021-01" db="UniProtKB">
        <authorList>
            <consortium name="EnsemblMetazoa"/>
        </authorList>
    </citation>
    <scope>IDENTIFICATION</scope>
</reference>
<dbReference type="RefSeq" id="XP_800560.2">
    <property type="nucleotide sequence ID" value="XM_795467.4"/>
</dbReference>
<feature type="compositionally biased region" description="Polar residues" evidence="1">
    <location>
        <begin position="381"/>
        <end position="391"/>
    </location>
</feature>
<feature type="region of interest" description="Disordered" evidence="1">
    <location>
        <begin position="1"/>
        <end position="203"/>
    </location>
</feature>
<sequence length="545" mass="59244">MASGTPKSPRPGRKLTVAVNIPKPSSDSRLFLEPSKPTGRSPSSPLAKISSLDASENNSGPHPPRSPRPSTPNFHQVRSPYGSPNEHGTRPRRHTVSVVEPTKVAVPIVRHKTFPASIFHDEPNFGIDSIDDEADHEAENPQPLPASSSFFQQAMLDLKRRPSRSSQSSIDDEESTRSKGNATPSPRASHPLRSPPAIKISHIEEKNASYSLDIEFNVSNDDDDIFGSQGDENKLSSSAPDSFLEETRKSTILRLQLAKTQLSLSERALNQTSSKDPHKTVIKKNERTVPKSARRSKPGVMLSVDVSPLGGPLRKWRSTEGSLPALSTATPSRHHINHSPFLSSPMMMRKGSVPAVLSMPPKVRPRSSLQDLQASFKDGEQQGSPKTSSLSPRAAPSTKRPSSAHVFSTSTSTSLSSTSESSPTPSPRTKPETTDPHNKPTSRGHHHLSPISLKTANKITQFITSAAASSSISGSSGRTNLLPDTVTLPPVLDSSGRLRVHRRRDDSMRLVRQAVNSDHNEWMDSNDNQHSANRKVKSILGFAEV</sequence>
<feature type="region of interest" description="Disordered" evidence="1">
    <location>
        <begin position="324"/>
        <end position="347"/>
    </location>
</feature>
<dbReference type="KEGG" id="spu:589602"/>
<feature type="region of interest" description="Disordered" evidence="1">
    <location>
        <begin position="376"/>
        <end position="450"/>
    </location>
</feature>
<feature type="region of interest" description="Disordered" evidence="1">
    <location>
        <begin position="266"/>
        <end position="306"/>
    </location>
</feature>
<evidence type="ECO:0000256" key="1">
    <source>
        <dbReference type="SAM" id="MobiDB-lite"/>
    </source>
</evidence>
<feature type="compositionally biased region" description="Basic and acidic residues" evidence="1">
    <location>
        <begin position="429"/>
        <end position="438"/>
    </location>
</feature>
<keyword evidence="3" id="KW-1185">Reference proteome</keyword>
<feature type="region of interest" description="Disordered" evidence="1">
    <location>
        <begin position="223"/>
        <end position="242"/>
    </location>
</feature>
<feature type="compositionally biased region" description="Low complexity" evidence="1">
    <location>
        <begin position="408"/>
        <end position="423"/>
    </location>
</feature>
<name>A0A7M7THJ6_STRPU</name>
<protein>
    <submittedName>
        <fullName evidence="2">Uncharacterized protein</fullName>
    </submittedName>
</protein>
<feature type="compositionally biased region" description="Pro residues" evidence="1">
    <location>
        <begin position="61"/>
        <end position="70"/>
    </location>
</feature>